<dbReference type="Gene3D" id="3.20.20.80">
    <property type="entry name" value="Glycosidases"/>
    <property type="match status" value="1"/>
</dbReference>
<sequence length="451" mass="49735">MRKAFYFGRTRIGRATNWVGFAIMASACLWIAAVAAGEHTFVLGVGTHLQSGKRDLEKSLDRLAAAGVMALRDDVPWSLVEQTPGKLHIPDRWDRLVNEANARGINPLLILDYGNKFYDDGDKPTSDEAIAAFTRYAAFVAAHFKGRVPYYEIWNEWGWSGGSPEDYVRLVKSVYPAVKGADPDAIVLVGADVPVGAGKSHNTILGGFIEQIILQGVLNFVDALSLHTYVHCEPGSHPEDWAAWMRQVEEELKRTAGGPVPFYITEMGWPTCIGSCGIDIEEQARYLARMFLLARTMPFIKGIWWYDLQNDGPDPKNREHNFGLLNHDLTPKPAYTALKSVSPVVREGRYVGSLYAGPAVHILRFDQGETTALAFWKEEHAPCSAVWLTSSKPIQAKVGDIDGCMKPVSWEAVGASGYRLPLPLSEMPQMLFLAGEAISLDKLGASCAREP</sequence>
<dbReference type="RefSeq" id="WP_137422803.1">
    <property type="nucleotide sequence ID" value="NZ_CP040098.1"/>
</dbReference>
<dbReference type="AlphaFoldDB" id="A0A4P8KZX4"/>
<organism evidence="1 2">
    <name type="scientific">Desulfoglaeba alkanexedens ALDC</name>
    <dbReference type="NCBI Taxonomy" id="980445"/>
    <lineage>
        <taxon>Bacteria</taxon>
        <taxon>Pseudomonadati</taxon>
        <taxon>Thermodesulfobacteriota</taxon>
        <taxon>Syntrophobacteria</taxon>
        <taxon>Syntrophobacterales</taxon>
        <taxon>Syntrophobacteraceae</taxon>
        <taxon>Desulfoglaeba</taxon>
    </lineage>
</organism>
<dbReference type="OrthoDB" id="912485at2"/>
<dbReference type="InterPro" id="IPR051923">
    <property type="entry name" value="Glycosyl_Hydrolase_39"/>
</dbReference>
<dbReference type="InterPro" id="IPR017853">
    <property type="entry name" value="GH"/>
</dbReference>
<dbReference type="SUPFAM" id="SSF51445">
    <property type="entry name" value="(Trans)glycosidases"/>
    <property type="match status" value="1"/>
</dbReference>
<accession>A0A4P8KZX4</accession>
<dbReference type="KEGG" id="dax:FDQ92_00625"/>
<dbReference type="PANTHER" id="PTHR12631">
    <property type="entry name" value="ALPHA-L-IDURONIDASE"/>
    <property type="match status" value="1"/>
</dbReference>
<name>A0A4P8KZX4_9BACT</name>
<dbReference type="PROSITE" id="PS51257">
    <property type="entry name" value="PROKAR_LIPOPROTEIN"/>
    <property type="match status" value="1"/>
</dbReference>
<dbReference type="GO" id="GO:0004553">
    <property type="term" value="F:hydrolase activity, hydrolyzing O-glycosyl compounds"/>
    <property type="evidence" value="ECO:0007669"/>
    <property type="project" value="TreeGrafter"/>
</dbReference>
<reference evidence="1 2" key="2">
    <citation type="submission" date="2019-05" db="EMBL/GenBank/DDBJ databases">
        <authorList>
            <person name="Suflita J.M."/>
            <person name="Marks C.R."/>
        </authorList>
    </citation>
    <scope>NUCLEOTIDE SEQUENCE [LARGE SCALE GENOMIC DNA]</scope>
    <source>
        <strain evidence="1 2">ALDC</strain>
    </source>
</reference>
<protein>
    <submittedName>
        <fullName evidence="1">Uncharacterized protein</fullName>
    </submittedName>
</protein>
<proteinExistence type="predicted"/>
<evidence type="ECO:0000313" key="2">
    <source>
        <dbReference type="Proteomes" id="UP000298602"/>
    </source>
</evidence>
<gene>
    <name evidence="1" type="ORF">FDQ92_00625</name>
</gene>
<dbReference type="Proteomes" id="UP000298602">
    <property type="component" value="Chromosome"/>
</dbReference>
<dbReference type="EMBL" id="CP040098">
    <property type="protein sequence ID" value="QCQ20833.1"/>
    <property type="molecule type" value="Genomic_DNA"/>
</dbReference>
<dbReference type="PANTHER" id="PTHR12631:SF10">
    <property type="entry name" value="BETA-XYLOSIDASE-LIKE PROTEIN-RELATED"/>
    <property type="match status" value="1"/>
</dbReference>
<reference evidence="1 2" key="1">
    <citation type="submission" date="2019-05" db="EMBL/GenBank/DDBJ databases">
        <title>The Complete Genome Sequence of the n-alkane-degrading Desulfoglaeba alkanexedens ALDC reveals multiple alkylsuccinate synthase gene clusters.</title>
        <authorList>
            <person name="Callaghan A.V."/>
            <person name="Davidova I.A."/>
            <person name="Duncan K.E."/>
            <person name="Morris B."/>
            <person name="McInerney M.J."/>
        </authorList>
    </citation>
    <scope>NUCLEOTIDE SEQUENCE [LARGE SCALE GENOMIC DNA]</scope>
    <source>
        <strain evidence="1 2">ALDC</strain>
    </source>
</reference>
<evidence type="ECO:0000313" key="1">
    <source>
        <dbReference type="EMBL" id="QCQ20833.1"/>
    </source>
</evidence>
<keyword evidence="2" id="KW-1185">Reference proteome</keyword>